<evidence type="ECO:0000256" key="9">
    <source>
        <dbReference type="ARBA" id="ARBA00023136"/>
    </source>
</evidence>
<dbReference type="GO" id="GO:0004427">
    <property type="term" value="F:inorganic diphosphate phosphatase activity"/>
    <property type="evidence" value="ECO:0007669"/>
    <property type="project" value="InterPro"/>
</dbReference>
<dbReference type="AlphaFoldDB" id="A0A1S3VW77"/>
<feature type="transmembrane region" description="Helical" evidence="10">
    <location>
        <begin position="105"/>
        <end position="131"/>
    </location>
</feature>
<keyword evidence="8" id="KW-0406">Ion transport</keyword>
<dbReference type="KEGG" id="vra:106779096"/>
<feature type="transmembrane region" description="Helical" evidence="10">
    <location>
        <begin position="20"/>
        <end position="39"/>
    </location>
</feature>
<evidence type="ECO:0000256" key="2">
    <source>
        <dbReference type="ARBA" id="ARBA00013242"/>
    </source>
</evidence>
<dbReference type="Pfam" id="PF03030">
    <property type="entry name" value="H_PPase"/>
    <property type="match status" value="2"/>
</dbReference>
<dbReference type="GO" id="GO:0016020">
    <property type="term" value="C:membrane"/>
    <property type="evidence" value="ECO:0007669"/>
    <property type="project" value="InterPro"/>
</dbReference>
<evidence type="ECO:0000256" key="7">
    <source>
        <dbReference type="ARBA" id="ARBA00022989"/>
    </source>
</evidence>
<dbReference type="PANTHER" id="PTHR31998">
    <property type="entry name" value="K(+)-INSENSITIVE PYROPHOSPHATE-ENERGIZED PROTON PUMP"/>
    <property type="match status" value="1"/>
</dbReference>
<evidence type="ECO:0000256" key="10">
    <source>
        <dbReference type="SAM" id="Phobius"/>
    </source>
</evidence>
<evidence type="ECO:0000313" key="12">
    <source>
        <dbReference type="RefSeq" id="XP_014522623.1"/>
    </source>
</evidence>
<keyword evidence="3" id="KW-0813">Transport</keyword>
<keyword evidence="7 10" id="KW-1133">Transmembrane helix</keyword>
<dbReference type="EC" id="7.1.3.1" evidence="2"/>
<feature type="transmembrane region" description="Helical" evidence="10">
    <location>
        <begin position="143"/>
        <end position="161"/>
    </location>
</feature>
<dbReference type="STRING" id="3916.A0A1S3VW77"/>
<evidence type="ECO:0000256" key="5">
    <source>
        <dbReference type="ARBA" id="ARBA00022842"/>
    </source>
</evidence>
<feature type="transmembrane region" description="Helical" evidence="10">
    <location>
        <begin position="59"/>
        <end position="84"/>
    </location>
</feature>
<comment type="subcellular location">
    <subcellularLocation>
        <location evidence="1">Endomembrane system</location>
        <topology evidence="1">Multi-pass membrane protein</topology>
    </subcellularLocation>
</comment>
<evidence type="ECO:0000256" key="3">
    <source>
        <dbReference type="ARBA" id="ARBA00022448"/>
    </source>
</evidence>
<sequence>MVQIADAIRDGAEGFFKTQYGSVSMAILLAVVILCIYLFGGSTTPQQESSGLGRSTSAYIIVASFLLGALCSGIAGYAGMWVSVRANVRVSSAAREALQVATRAGGLSALIVVGMAAIGIAVLYATFYVWLGVDSPGSMKVTDLPLLLVGYGFGASVALFAQLGGGIYTKAADVGVDLVGKVEQGIPEDDPRNPAVIITDLDEVEADVRRLRLELKQTMEMYSSACKEALTAKQKLLELHNRRIKEEKKLDFVALVAQLGCGIYTKAADVGVDHVGKVDQGIP</sequence>
<gene>
    <name evidence="12" type="primary">LOC106779096</name>
</gene>
<proteinExistence type="predicted"/>
<dbReference type="OrthoDB" id="1711162at2759"/>
<dbReference type="GO" id="GO:0009678">
    <property type="term" value="F:diphosphate hydrolysis-driven proton transmembrane transporter activity"/>
    <property type="evidence" value="ECO:0007669"/>
    <property type="project" value="UniProtKB-EC"/>
</dbReference>
<keyword evidence="9 10" id="KW-0472">Membrane</keyword>
<accession>A0A1S3VW77</accession>
<evidence type="ECO:0000256" key="6">
    <source>
        <dbReference type="ARBA" id="ARBA00022967"/>
    </source>
</evidence>
<dbReference type="RefSeq" id="XP_014522623.1">
    <property type="nucleotide sequence ID" value="XM_014667137.2"/>
</dbReference>
<name>A0A1S3VW77_VIGRR</name>
<organism evidence="11 12">
    <name type="scientific">Vigna radiata var. radiata</name>
    <name type="common">Mung bean</name>
    <name type="synonym">Phaseolus aureus</name>
    <dbReference type="NCBI Taxonomy" id="3916"/>
    <lineage>
        <taxon>Eukaryota</taxon>
        <taxon>Viridiplantae</taxon>
        <taxon>Streptophyta</taxon>
        <taxon>Embryophyta</taxon>
        <taxon>Tracheophyta</taxon>
        <taxon>Spermatophyta</taxon>
        <taxon>Magnoliopsida</taxon>
        <taxon>eudicotyledons</taxon>
        <taxon>Gunneridae</taxon>
        <taxon>Pentapetalae</taxon>
        <taxon>rosids</taxon>
        <taxon>fabids</taxon>
        <taxon>Fabales</taxon>
        <taxon>Fabaceae</taxon>
        <taxon>Papilionoideae</taxon>
        <taxon>50 kb inversion clade</taxon>
        <taxon>NPAAA clade</taxon>
        <taxon>indigoferoid/millettioid clade</taxon>
        <taxon>Phaseoleae</taxon>
        <taxon>Vigna</taxon>
    </lineage>
</organism>
<evidence type="ECO:0000256" key="4">
    <source>
        <dbReference type="ARBA" id="ARBA00022692"/>
    </source>
</evidence>
<dbReference type="GO" id="GO:0012505">
    <property type="term" value="C:endomembrane system"/>
    <property type="evidence" value="ECO:0007669"/>
    <property type="project" value="UniProtKB-SubCell"/>
</dbReference>
<keyword evidence="5" id="KW-0460">Magnesium</keyword>
<evidence type="ECO:0000313" key="11">
    <source>
        <dbReference type="Proteomes" id="UP000087766"/>
    </source>
</evidence>
<keyword evidence="6" id="KW-1278">Translocase</keyword>
<evidence type="ECO:0000256" key="8">
    <source>
        <dbReference type="ARBA" id="ARBA00023065"/>
    </source>
</evidence>
<keyword evidence="11" id="KW-1185">Reference proteome</keyword>
<dbReference type="GeneID" id="106779096"/>
<dbReference type="InterPro" id="IPR004131">
    <property type="entry name" value="PPase-energised_H-pump"/>
</dbReference>
<protein>
    <recommendedName>
        <fullName evidence="2">H(+)-exporting diphosphatase</fullName>
        <ecNumber evidence="2">7.1.3.1</ecNumber>
    </recommendedName>
</protein>
<evidence type="ECO:0000256" key="1">
    <source>
        <dbReference type="ARBA" id="ARBA00004127"/>
    </source>
</evidence>
<reference evidence="12" key="1">
    <citation type="submission" date="2025-08" db="UniProtKB">
        <authorList>
            <consortium name="RefSeq"/>
        </authorList>
    </citation>
    <scope>IDENTIFICATION</scope>
    <source>
        <tissue evidence="12">Leaf</tissue>
    </source>
</reference>
<keyword evidence="4 10" id="KW-0812">Transmembrane</keyword>
<dbReference type="Proteomes" id="UP000087766">
    <property type="component" value="Unplaced"/>
</dbReference>